<feature type="region of interest" description="Disordered" evidence="1">
    <location>
        <begin position="85"/>
        <end position="106"/>
    </location>
</feature>
<feature type="region of interest" description="Disordered" evidence="1">
    <location>
        <begin position="136"/>
        <end position="249"/>
    </location>
</feature>
<sequence>MEGIRPRKASSVLKKRPSLAFFNSQKPTFTFSGDTLSRYFDFIDTASHYHPPSPLIDRQKIDPDLESEIRFSCSLLIYRIERGVPSTEQHSSERNSAQKDDSPAALPQINSKYYTPLAAPELAALKDNRYDSGVALTAQPSRQTMRILQSSHSDRPSEPDTVRPGSSSIFSQRRCTTAGSATTYASQHSLRGARPPTEIQSVTGAPAPGQTSPAHKKGTRAFLCGPDPKPQNSTPNTDDDNTDSPDSDVEVFLSSDAPFLSTDTVPSFLSTPPTSWSTTSPSFALPDGGYASSRQSKLYDGEPLERMGGVGLSDADESTHAGLAHEPGVIVDSRGFMHIMMADEESQRETSLREAVMARMGASSRPVSRIAPPPTAVCADSARLARPRSNASRLPSSWSARARATLTGLSRGEEEQKQGFFQRMKSLFGRLTKRQGARD</sequence>
<feature type="compositionally biased region" description="Basic and acidic residues" evidence="1">
    <location>
        <begin position="152"/>
        <end position="161"/>
    </location>
</feature>
<feature type="compositionally biased region" description="Polar residues" evidence="1">
    <location>
        <begin position="138"/>
        <end position="151"/>
    </location>
</feature>
<organism evidence="2 3">
    <name type="scientific">Aspergillus terreus</name>
    <dbReference type="NCBI Taxonomy" id="33178"/>
    <lineage>
        <taxon>Eukaryota</taxon>
        <taxon>Fungi</taxon>
        <taxon>Dikarya</taxon>
        <taxon>Ascomycota</taxon>
        <taxon>Pezizomycotina</taxon>
        <taxon>Eurotiomycetes</taxon>
        <taxon>Eurotiomycetidae</taxon>
        <taxon>Eurotiales</taxon>
        <taxon>Aspergillaceae</taxon>
        <taxon>Aspergillus</taxon>
        <taxon>Aspergillus subgen. Circumdati</taxon>
    </lineage>
</organism>
<reference evidence="2 3" key="1">
    <citation type="submission" date="2020-01" db="EMBL/GenBank/DDBJ databases">
        <title>Aspergillus terreus IFO 6365 whole genome shotgun sequence.</title>
        <authorList>
            <person name="Kanamasa S."/>
            <person name="Takahashi H."/>
        </authorList>
    </citation>
    <scope>NUCLEOTIDE SEQUENCE [LARGE SCALE GENOMIC DNA]</scope>
    <source>
        <strain evidence="2 3">IFO 6365</strain>
    </source>
</reference>
<evidence type="ECO:0000256" key="1">
    <source>
        <dbReference type="SAM" id="MobiDB-lite"/>
    </source>
</evidence>
<accession>A0A5M3YNR7</accession>
<dbReference type="OrthoDB" id="4188313at2759"/>
<name>A0A5M3YNR7_ASPTE</name>
<feature type="compositionally biased region" description="Basic and acidic residues" evidence="1">
    <location>
        <begin position="90"/>
        <end position="102"/>
    </location>
</feature>
<feature type="compositionally biased region" description="Acidic residues" evidence="1">
    <location>
        <begin position="237"/>
        <end position="249"/>
    </location>
</feature>
<comment type="caution">
    <text evidence="2">The sequence shown here is derived from an EMBL/GenBank/DDBJ whole genome shotgun (WGS) entry which is preliminary data.</text>
</comment>
<proteinExistence type="predicted"/>
<dbReference type="AlphaFoldDB" id="A0A5M3YNR7"/>
<dbReference type="Proteomes" id="UP000452235">
    <property type="component" value="Unassembled WGS sequence"/>
</dbReference>
<evidence type="ECO:0000313" key="3">
    <source>
        <dbReference type="Proteomes" id="UP000452235"/>
    </source>
</evidence>
<protein>
    <submittedName>
        <fullName evidence="2">Uncharacterized protein</fullName>
    </submittedName>
</protein>
<dbReference type="VEuPathDB" id="FungiDB:ATEG_09330"/>
<keyword evidence="3" id="KW-1185">Reference proteome</keyword>
<dbReference type="EMBL" id="BLJY01000004">
    <property type="protein sequence ID" value="GFF15047.1"/>
    <property type="molecule type" value="Genomic_DNA"/>
</dbReference>
<evidence type="ECO:0000313" key="2">
    <source>
        <dbReference type="EMBL" id="GFF15047.1"/>
    </source>
</evidence>
<feature type="compositionally biased region" description="Polar residues" evidence="1">
    <location>
        <begin position="164"/>
        <end position="189"/>
    </location>
</feature>
<gene>
    <name evidence="2" type="ORF">ATEIFO6365_0004016600</name>
</gene>
<feature type="compositionally biased region" description="Polar residues" evidence="1">
    <location>
        <begin position="198"/>
        <end position="213"/>
    </location>
</feature>